<dbReference type="InterPro" id="IPR050688">
    <property type="entry name" value="Zinc_finger/UBP_domain"/>
</dbReference>
<evidence type="ECO:0000256" key="2">
    <source>
        <dbReference type="ARBA" id="ARBA00022737"/>
    </source>
</evidence>
<keyword evidence="1" id="KW-0479">Metal-binding</keyword>
<dbReference type="PANTHER" id="PTHR24403">
    <property type="entry name" value="ZINC FINGER PROTEIN"/>
    <property type="match status" value="1"/>
</dbReference>
<feature type="domain" description="C2H2-type" evidence="5">
    <location>
        <begin position="266"/>
        <end position="286"/>
    </location>
</feature>
<dbReference type="InterPro" id="IPR036236">
    <property type="entry name" value="Znf_C2H2_sf"/>
</dbReference>
<sequence length="483" mass="54873">MTVFPDVSIATAMASHGNRPAKPQKIYNCPHCTYQSEWRATFRHHLSFHTRKAKDIEGAVACPYCPFKTSNMANLNRHTARHTGLRNFESPNGAGVSLKKCQHCSYVGSSKTKTMRKHIELHLVSKGKVKFKGKLSCSYCPFSTDHQHSMSNHLQHHPEYTGHKIVQPVTASSVASKLVEKAVRVQRASSSSRTKVRPQSSIKVERTALEAEGAKVAAGKSTELGPPVVKARRIVLRCDQCPYKCRSKKNMCRHMEFHMHASQFECAFCTYSCKTYNFLAMHMKVHYIGKGGKILYPKTSLMQNGQCRGRGLDESGVRGKENGPLRPVRELELKKKKRMLAPLSKYHCDLCPFATKEASLFVMHQDFHRKPANHQCPYCTYKVAKLQNLTNHINLHFDWKKFRNTKDMQIAAKFEYDLSEFTAPAKLTGSSRAQKVRKTCRFCGRLGDGIDMNQHERQHLIGCSYLWAPPCHDDKEDTDRDGE</sequence>
<reference evidence="7" key="1">
    <citation type="submission" date="2025-08" db="UniProtKB">
        <authorList>
            <consortium name="RefSeq"/>
        </authorList>
    </citation>
    <scope>IDENTIFICATION</scope>
    <source>
        <tissue evidence="7">Gonads</tissue>
    </source>
</reference>
<dbReference type="RefSeq" id="XP_013420466.1">
    <property type="nucleotide sequence ID" value="XM_013565012.1"/>
</dbReference>
<dbReference type="SUPFAM" id="SSF57667">
    <property type="entry name" value="beta-beta-alpha zinc fingers"/>
    <property type="match status" value="1"/>
</dbReference>
<proteinExistence type="predicted"/>
<dbReference type="InterPro" id="IPR013087">
    <property type="entry name" value="Znf_C2H2_type"/>
</dbReference>
<evidence type="ECO:0000256" key="3">
    <source>
        <dbReference type="ARBA" id="ARBA00022771"/>
    </source>
</evidence>
<dbReference type="KEGG" id="lak:106180854"/>
<feature type="domain" description="C2H2-type" evidence="5">
    <location>
        <begin position="238"/>
        <end position="260"/>
    </location>
</feature>
<dbReference type="PANTHER" id="PTHR24403:SF67">
    <property type="entry name" value="FI01116P-RELATED"/>
    <property type="match status" value="1"/>
</dbReference>
<dbReference type="PROSITE" id="PS00028">
    <property type="entry name" value="ZINC_FINGER_C2H2_1"/>
    <property type="match status" value="3"/>
</dbReference>
<feature type="domain" description="C2H2-type" evidence="5">
    <location>
        <begin position="376"/>
        <end position="396"/>
    </location>
</feature>
<dbReference type="SMART" id="SM00355">
    <property type="entry name" value="ZnF_C2H2"/>
    <property type="match status" value="9"/>
</dbReference>
<dbReference type="Gene3D" id="3.30.160.60">
    <property type="entry name" value="Classic Zinc Finger"/>
    <property type="match status" value="4"/>
</dbReference>
<evidence type="ECO:0000256" key="4">
    <source>
        <dbReference type="ARBA" id="ARBA00022833"/>
    </source>
</evidence>
<dbReference type="InParanoid" id="A0A1S3KDY5"/>
<dbReference type="AlphaFoldDB" id="A0A1S3KDY5"/>
<dbReference type="Proteomes" id="UP000085678">
    <property type="component" value="Unplaced"/>
</dbReference>
<evidence type="ECO:0000259" key="5">
    <source>
        <dbReference type="PROSITE" id="PS00028"/>
    </source>
</evidence>
<gene>
    <name evidence="7" type="primary">LOC106180854</name>
</gene>
<keyword evidence="3" id="KW-0863">Zinc-finger</keyword>
<protein>
    <submittedName>
        <fullName evidence="7">Transcriptional repressor CTCFL isoform X1</fullName>
    </submittedName>
</protein>
<organism evidence="6 7">
    <name type="scientific">Lingula anatina</name>
    <name type="common">Brachiopod</name>
    <name type="synonym">Lingula unguis</name>
    <dbReference type="NCBI Taxonomy" id="7574"/>
    <lineage>
        <taxon>Eukaryota</taxon>
        <taxon>Metazoa</taxon>
        <taxon>Spiralia</taxon>
        <taxon>Lophotrochozoa</taxon>
        <taxon>Brachiopoda</taxon>
        <taxon>Linguliformea</taxon>
        <taxon>Lingulata</taxon>
        <taxon>Lingulida</taxon>
        <taxon>Linguloidea</taxon>
        <taxon>Lingulidae</taxon>
        <taxon>Lingula</taxon>
    </lineage>
</organism>
<dbReference type="GO" id="GO:0008270">
    <property type="term" value="F:zinc ion binding"/>
    <property type="evidence" value="ECO:0007669"/>
    <property type="project" value="UniProtKB-KW"/>
</dbReference>
<evidence type="ECO:0000256" key="1">
    <source>
        <dbReference type="ARBA" id="ARBA00022723"/>
    </source>
</evidence>
<dbReference type="GO" id="GO:0045944">
    <property type="term" value="P:positive regulation of transcription by RNA polymerase II"/>
    <property type="evidence" value="ECO:0007669"/>
    <property type="project" value="TreeGrafter"/>
</dbReference>
<keyword evidence="6" id="KW-1185">Reference proteome</keyword>
<keyword evidence="2" id="KW-0677">Repeat</keyword>
<name>A0A1S3KDY5_LINAN</name>
<accession>A0A1S3KDY5</accession>
<dbReference type="GeneID" id="106180854"/>
<evidence type="ECO:0000313" key="6">
    <source>
        <dbReference type="Proteomes" id="UP000085678"/>
    </source>
</evidence>
<dbReference type="GO" id="GO:0005634">
    <property type="term" value="C:nucleus"/>
    <property type="evidence" value="ECO:0007669"/>
    <property type="project" value="TreeGrafter"/>
</dbReference>
<keyword evidence="4" id="KW-0862">Zinc</keyword>
<evidence type="ECO:0000313" key="7">
    <source>
        <dbReference type="RefSeq" id="XP_013420466.1"/>
    </source>
</evidence>